<dbReference type="PANTHER" id="PTHR31479:SF2">
    <property type="entry name" value="ALPHA_BETA-HYDROLASES SUPERFAMILY PROTEIN"/>
    <property type="match status" value="1"/>
</dbReference>
<reference evidence="4" key="1">
    <citation type="submission" date="2022-12" db="EMBL/GenBank/DDBJ databases">
        <title>Chromosome-Level Genome Assembly of Japanese Cedar (Cryptomeriajaponica D. Don).</title>
        <authorList>
            <person name="Fujino T."/>
            <person name="Yamaguchi K."/>
            <person name="Yokoyama T."/>
            <person name="Hamanaka T."/>
            <person name="Harazono Y."/>
            <person name="Kamada H."/>
            <person name="Kobayashi W."/>
            <person name="Ujino-Ihara T."/>
            <person name="Uchiyama K."/>
            <person name="Matsumoto A."/>
            <person name="Izuno A."/>
            <person name="Tsumura Y."/>
            <person name="Toyoda A."/>
            <person name="Shigenobu S."/>
            <person name="Moriguchi Y."/>
            <person name="Ueno S."/>
            <person name="Kasahara M."/>
        </authorList>
    </citation>
    <scope>NUCLEOTIDE SEQUENCE</scope>
</reference>
<comment type="caution">
    <text evidence="4">The sequence shown here is derived from an EMBL/GenBank/DDBJ whole genome shotgun (WGS) entry which is preliminary data.</text>
</comment>
<evidence type="ECO:0000313" key="6">
    <source>
        <dbReference type="Proteomes" id="UP001234787"/>
    </source>
</evidence>
<dbReference type="PANTHER" id="PTHR31479">
    <property type="entry name" value="ALPHA/BETA-HYDROLASES SUPERFAMILY PROTEIN"/>
    <property type="match status" value="1"/>
</dbReference>
<dbReference type="EMBL" id="BSEH01000060">
    <property type="protein sequence ID" value="GLJ56956.1"/>
    <property type="molecule type" value="Genomic_DNA"/>
</dbReference>
<dbReference type="EMBL" id="BSEH01000060">
    <property type="protein sequence ID" value="GLJ56964.1"/>
    <property type="molecule type" value="Genomic_DNA"/>
</dbReference>
<evidence type="ECO:0000313" key="5">
    <source>
        <dbReference type="EMBL" id="GLJ57836.1"/>
    </source>
</evidence>
<gene>
    <name evidence="1" type="ORF">SUGI_1276240</name>
    <name evidence="2" type="ORF">SUGI_1276260</name>
    <name evidence="3" type="ORF">SUGI_1276320</name>
    <name evidence="4" type="ORF">SUGI_1380980</name>
    <name evidence="5" type="ORF">SUGI_1381040</name>
</gene>
<protein>
    <recommendedName>
        <fullName evidence="7">Fungal lipase-like domain-containing protein</fullName>
    </recommendedName>
</protein>
<dbReference type="AlphaFoldDB" id="A0AAD3NQB5"/>
<dbReference type="EMBL" id="BSEH01000060">
    <property type="protein sequence ID" value="GLJ56958.1"/>
    <property type="molecule type" value="Genomic_DNA"/>
</dbReference>
<dbReference type="SUPFAM" id="SSF53474">
    <property type="entry name" value="alpha/beta-Hydrolases"/>
    <property type="match status" value="1"/>
</dbReference>
<keyword evidence="6" id="KW-1185">Reference proteome</keyword>
<proteinExistence type="predicted"/>
<name>A0AAD3NQB5_CRYJA</name>
<dbReference type="Proteomes" id="UP001234787">
    <property type="component" value="Unassembled WGS sequence"/>
</dbReference>
<evidence type="ECO:0000313" key="4">
    <source>
        <dbReference type="EMBL" id="GLJ57831.1"/>
    </source>
</evidence>
<organism evidence="4 6">
    <name type="scientific">Cryptomeria japonica</name>
    <name type="common">Japanese cedar</name>
    <name type="synonym">Cupressus japonica</name>
    <dbReference type="NCBI Taxonomy" id="3369"/>
    <lineage>
        <taxon>Eukaryota</taxon>
        <taxon>Viridiplantae</taxon>
        <taxon>Streptophyta</taxon>
        <taxon>Embryophyta</taxon>
        <taxon>Tracheophyta</taxon>
        <taxon>Spermatophyta</taxon>
        <taxon>Pinopsida</taxon>
        <taxon>Pinidae</taxon>
        <taxon>Conifers II</taxon>
        <taxon>Cupressales</taxon>
        <taxon>Cupressaceae</taxon>
        <taxon>Cryptomeria</taxon>
    </lineage>
</organism>
<dbReference type="InterPro" id="IPR029058">
    <property type="entry name" value="AB_hydrolase_fold"/>
</dbReference>
<sequence>MGDCREDPVHRRCIASSLVNVVYLLETNENQAKEFWYLLQFEVKQTVIDDHDNSIYGTVFQWRGRMKARPGGPPSEVVAFRGTLLRPRNIFHNLVEEFRVAIAHYDCISRVEKGLQFLRVSLYDNGYNNVWLAGHSLGAAIALGIAMNLQRDARHILEAHLFNPPFICPTVPQLKVIEKSRSCSALNKVLETIRDRLSCTLNSLVLAIGYPTSM</sequence>
<dbReference type="EMBL" id="BSEH01000200">
    <property type="protein sequence ID" value="GLJ57831.1"/>
    <property type="molecule type" value="Genomic_DNA"/>
</dbReference>
<evidence type="ECO:0008006" key="7">
    <source>
        <dbReference type="Google" id="ProtNLM"/>
    </source>
</evidence>
<dbReference type="Gene3D" id="3.40.50.1820">
    <property type="entry name" value="alpha/beta hydrolase"/>
    <property type="match status" value="1"/>
</dbReference>
<evidence type="ECO:0000313" key="3">
    <source>
        <dbReference type="EMBL" id="GLJ56964.1"/>
    </source>
</evidence>
<accession>A0AAD3NQB5</accession>
<dbReference type="EMBL" id="BSEH01000200">
    <property type="protein sequence ID" value="GLJ57836.1"/>
    <property type="molecule type" value="Genomic_DNA"/>
</dbReference>
<evidence type="ECO:0000313" key="2">
    <source>
        <dbReference type="EMBL" id="GLJ56958.1"/>
    </source>
</evidence>
<evidence type="ECO:0000313" key="1">
    <source>
        <dbReference type="EMBL" id="GLJ56956.1"/>
    </source>
</evidence>